<organism evidence="1 3">
    <name type="scientific">Nitrosomonas communis</name>
    <dbReference type="NCBI Taxonomy" id="44574"/>
    <lineage>
        <taxon>Bacteria</taxon>
        <taxon>Pseudomonadati</taxon>
        <taxon>Pseudomonadota</taxon>
        <taxon>Betaproteobacteria</taxon>
        <taxon>Nitrosomonadales</taxon>
        <taxon>Nitrosomonadaceae</taxon>
        <taxon>Nitrosomonas</taxon>
    </lineage>
</organism>
<evidence type="ECO:0000313" key="4">
    <source>
        <dbReference type="Proteomes" id="UP000324176"/>
    </source>
</evidence>
<dbReference type="RefSeq" id="WP_046850348.1">
    <property type="nucleotide sequence ID" value="NZ_CP011451.1"/>
</dbReference>
<sequence>MEPKHYTPKELDEAVAQERERCLSMCRMVMDHHSEIAKIAAQEFDEENKHFIEGQISGAKDCIEAIEGKWDKNAAKQSPRAYPFTK</sequence>
<dbReference type="EMBL" id="VNHT01000076">
    <property type="protein sequence ID" value="TYP78333.1"/>
    <property type="molecule type" value="Genomic_DNA"/>
</dbReference>
<keyword evidence="3" id="KW-1185">Reference proteome</keyword>
<reference evidence="3" key="1">
    <citation type="submission" date="2015-05" db="EMBL/GenBank/DDBJ databases">
        <title>Draft genome of Nitrosomonas communis strain Nm2.</title>
        <authorList>
            <person name="Kozlowski J.A."/>
            <person name="Kits K.D."/>
            <person name="Stein L.Y."/>
        </authorList>
    </citation>
    <scope>NUCLEOTIDE SEQUENCE [LARGE SCALE GENOMIC DNA]</scope>
    <source>
        <strain evidence="3">Nm2</strain>
    </source>
</reference>
<protein>
    <submittedName>
        <fullName evidence="1">Uncharacterized protein</fullName>
    </submittedName>
</protein>
<gene>
    <name evidence="1" type="ORF">AAW31_11600</name>
    <name evidence="2" type="ORF">BCL69_107613</name>
</gene>
<dbReference type="Proteomes" id="UP000034156">
    <property type="component" value="Chromosome"/>
</dbReference>
<evidence type="ECO:0000313" key="1">
    <source>
        <dbReference type="EMBL" id="AKH38294.1"/>
    </source>
</evidence>
<reference evidence="1 3" key="2">
    <citation type="journal article" date="2016" name="Genome Announc.">
        <title>Genome Sequence of Nitrosomonas communis Strain Nm2, a Mesophilic Ammonia-Oxidizing Bacterium Isolated from Mediterranean Soil.</title>
        <authorList>
            <person name="Kozlowski J.A."/>
            <person name="Kits K.D."/>
            <person name="Stein L.Y."/>
        </authorList>
    </citation>
    <scope>NUCLEOTIDE SEQUENCE [LARGE SCALE GENOMIC DNA]</scope>
    <source>
        <strain evidence="1 3">Nm2</strain>
    </source>
</reference>
<dbReference type="AlphaFoldDB" id="A0A0F7KHJ5"/>
<evidence type="ECO:0000313" key="3">
    <source>
        <dbReference type="Proteomes" id="UP000034156"/>
    </source>
</evidence>
<dbReference type="PATRIC" id="fig|44574.3.peg.2827"/>
<accession>A0A0F7KHJ5</accession>
<evidence type="ECO:0000313" key="2">
    <source>
        <dbReference type="EMBL" id="TYP78333.1"/>
    </source>
</evidence>
<reference evidence="2 4" key="3">
    <citation type="submission" date="2019-07" db="EMBL/GenBank/DDBJ databases">
        <title>Active sludge and wastewater microbial communities from Klosterneuburg, Austria.</title>
        <authorList>
            <person name="Wagner M."/>
        </authorList>
    </citation>
    <scope>NUCLEOTIDE SEQUENCE [LARGE SCALE GENOMIC DNA]</scope>
    <source>
        <strain evidence="2 4">Nm2</strain>
    </source>
</reference>
<dbReference type="Proteomes" id="UP000324176">
    <property type="component" value="Unassembled WGS sequence"/>
</dbReference>
<name>A0A0F7KHJ5_9PROT</name>
<dbReference type="OrthoDB" id="8550714at2"/>
<dbReference type="EMBL" id="CP011451">
    <property type="protein sequence ID" value="AKH38294.1"/>
    <property type="molecule type" value="Genomic_DNA"/>
</dbReference>
<proteinExistence type="predicted"/>
<dbReference type="KEGG" id="nco:AAW31_11600"/>